<gene>
    <name evidence="2" type="ordered locus">Plut_1827</name>
</gene>
<dbReference type="AlphaFoldDB" id="Q3B1V1"/>
<accession>Q3B1V1</accession>
<protein>
    <submittedName>
        <fullName evidence="2">Uncharacterized protein</fullName>
    </submittedName>
</protein>
<dbReference type="eggNOG" id="ENOG5032MGR">
    <property type="taxonomic scope" value="Bacteria"/>
</dbReference>
<dbReference type="STRING" id="319225.Plut_1827"/>
<keyword evidence="1" id="KW-1133">Transmembrane helix</keyword>
<feature type="transmembrane region" description="Helical" evidence="1">
    <location>
        <begin position="12"/>
        <end position="28"/>
    </location>
</feature>
<organism evidence="2 3">
    <name type="scientific">Chlorobium luteolum (strain DSM 273 / BCRC 81028 / 2530)</name>
    <name type="common">Pelodictyon luteolum</name>
    <dbReference type="NCBI Taxonomy" id="319225"/>
    <lineage>
        <taxon>Bacteria</taxon>
        <taxon>Pseudomonadati</taxon>
        <taxon>Chlorobiota</taxon>
        <taxon>Chlorobiia</taxon>
        <taxon>Chlorobiales</taxon>
        <taxon>Chlorobiaceae</taxon>
        <taxon>Chlorobium/Pelodictyon group</taxon>
        <taxon>Pelodictyon</taxon>
    </lineage>
</organism>
<sequence length="197" mass="22190">MMSVLETYGKELVALLVPIFTWVFNVFFKAKAKLQVAQPHQFTFLVQQPLINSEGKQVSPAQTVRTNSFIIRNAGRDSATKLELVFNWKPMCINLWPIRHYEEHIEPDRRYVLIFDSLAPGEALGVEVLTVNEDLPNLVTVRSVQCMAQNINMYPQPVISSTVRRAATVLMALGLAAAVYLGIILLQFLVLRTPLGH</sequence>
<name>Q3B1V1_CHLL3</name>
<dbReference type="EMBL" id="CP000096">
    <property type="protein sequence ID" value="ABB24680.1"/>
    <property type="molecule type" value="Genomic_DNA"/>
</dbReference>
<reference evidence="3" key="1">
    <citation type="submission" date="2005-08" db="EMBL/GenBank/DDBJ databases">
        <title>Complete sequence of Pelodictyon luteolum DSM 273.</title>
        <authorList>
            <consortium name="US DOE Joint Genome Institute"/>
            <person name="Copeland A."/>
            <person name="Lucas S."/>
            <person name="Lapidus A."/>
            <person name="Barry K."/>
            <person name="Detter J.C."/>
            <person name="Glavina T."/>
            <person name="Hammon N."/>
            <person name="Israni S."/>
            <person name="Pitluck S."/>
            <person name="Bryant D."/>
            <person name="Schmutz J."/>
            <person name="Larimer F."/>
            <person name="Land M."/>
            <person name="Kyrpides N."/>
            <person name="Ivanova N."/>
            <person name="Richardson P."/>
        </authorList>
    </citation>
    <scope>NUCLEOTIDE SEQUENCE [LARGE SCALE GENOMIC DNA]</scope>
    <source>
        <strain evidence="3">DSM 273 / BCRC 81028 / 2530</strain>
    </source>
</reference>
<keyword evidence="1" id="KW-0472">Membrane</keyword>
<evidence type="ECO:0000313" key="3">
    <source>
        <dbReference type="Proteomes" id="UP000002709"/>
    </source>
</evidence>
<keyword evidence="3" id="KW-1185">Reference proteome</keyword>
<evidence type="ECO:0000313" key="2">
    <source>
        <dbReference type="EMBL" id="ABB24680.1"/>
    </source>
</evidence>
<proteinExistence type="predicted"/>
<feature type="transmembrane region" description="Helical" evidence="1">
    <location>
        <begin position="169"/>
        <end position="191"/>
    </location>
</feature>
<keyword evidence="1" id="KW-0812">Transmembrane</keyword>
<dbReference type="KEGG" id="plt:Plut_1827"/>
<dbReference type="Proteomes" id="UP000002709">
    <property type="component" value="Chromosome"/>
</dbReference>
<dbReference type="HOGENOM" id="CLU_1399838_0_0_10"/>
<evidence type="ECO:0000256" key="1">
    <source>
        <dbReference type="SAM" id="Phobius"/>
    </source>
</evidence>